<evidence type="ECO:0000313" key="10">
    <source>
        <dbReference type="Proteomes" id="UP001606210"/>
    </source>
</evidence>
<proteinExistence type="inferred from homology"/>
<gene>
    <name evidence="9" type="ORF">ACG00Y_03945</name>
</gene>
<dbReference type="PROSITE" id="PS51898">
    <property type="entry name" value="TYR_RECOMBINASE"/>
    <property type="match status" value="1"/>
</dbReference>
<dbReference type="Pfam" id="PF22022">
    <property type="entry name" value="Phage_int_M"/>
    <property type="match status" value="1"/>
</dbReference>
<evidence type="ECO:0000256" key="3">
    <source>
        <dbReference type="ARBA" id="ARBA00023125"/>
    </source>
</evidence>
<evidence type="ECO:0000256" key="6">
    <source>
        <dbReference type="SAM" id="MobiDB-lite"/>
    </source>
</evidence>
<evidence type="ECO:0000256" key="1">
    <source>
        <dbReference type="ARBA" id="ARBA00008857"/>
    </source>
</evidence>
<evidence type="ECO:0000259" key="7">
    <source>
        <dbReference type="PROSITE" id="PS51898"/>
    </source>
</evidence>
<dbReference type="InterPro" id="IPR038488">
    <property type="entry name" value="Integrase_DNA-bd_sf"/>
</dbReference>
<dbReference type="Gene3D" id="1.10.443.10">
    <property type="entry name" value="Intergrase catalytic core"/>
    <property type="match status" value="1"/>
</dbReference>
<dbReference type="PANTHER" id="PTHR30629:SF2">
    <property type="entry name" value="PROPHAGE INTEGRASE INTS-RELATED"/>
    <property type="match status" value="1"/>
</dbReference>
<evidence type="ECO:0000256" key="2">
    <source>
        <dbReference type="ARBA" id="ARBA00022908"/>
    </source>
</evidence>
<comment type="caution">
    <text evidence="9">The sequence shown here is derived from an EMBL/GenBank/DDBJ whole genome shotgun (WGS) entry which is preliminary data.</text>
</comment>
<name>A0ABW7EZF2_9BURK</name>
<dbReference type="Pfam" id="PF13356">
    <property type="entry name" value="Arm-DNA-bind_3"/>
    <property type="match status" value="1"/>
</dbReference>
<keyword evidence="4" id="KW-0233">DNA recombination</keyword>
<reference evidence="9 10" key="1">
    <citation type="submission" date="2024-08" db="EMBL/GenBank/DDBJ databases">
        <authorList>
            <person name="Lu H."/>
        </authorList>
    </citation>
    <scope>NUCLEOTIDE SEQUENCE [LARGE SCALE GENOMIC DNA]</scope>
    <source>
        <strain evidence="9 10">LYH14W</strain>
    </source>
</reference>
<dbReference type="PROSITE" id="PS51900">
    <property type="entry name" value="CB"/>
    <property type="match status" value="1"/>
</dbReference>
<comment type="similarity">
    <text evidence="1">Belongs to the 'phage' integrase family.</text>
</comment>
<accession>A0ABW7EZF2</accession>
<dbReference type="InterPro" id="IPR011010">
    <property type="entry name" value="DNA_brk_join_enz"/>
</dbReference>
<dbReference type="InterPro" id="IPR010998">
    <property type="entry name" value="Integrase_recombinase_N"/>
</dbReference>
<dbReference type="PANTHER" id="PTHR30629">
    <property type="entry name" value="PROPHAGE INTEGRASE"/>
    <property type="match status" value="1"/>
</dbReference>
<keyword evidence="3 5" id="KW-0238">DNA-binding</keyword>
<dbReference type="CDD" id="cd00801">
    <property type="entry name" value="INT_P4_C"/>
    <property type="match status" value="1"/>
</dbReference>
<feature type="domain" description="Tyr recombinase" evidence="7">
    <location>
        <begin position="220"/>
        <end position="398"/>
    </location>
</feature>
<dbReference type="InterPro" id="IPR044068">
    <property type="entry name" value="CB"/>
</dbReference>
<sequence>MAQHLIPSNATLKAIKAGDSRKRLNDGAGLYLLLFVKGGSHAWRLDYAVAGRRKTLSLGTYPLTGLAEARKLADDARKLVRAGFDPSKHRQAKRAEVEKQRELEALAEAGIAAPGTFEAVAREWFAKNESTWADSHSDKIIRRLERDVFPWIGSRPVKEIKPADVLALLRRVEERGALETTHRVQQNCGQVFRYAVSTGLIESDPSRDLRGALPAWKPVHYPTITDPREVGQLLRDIDDHKGKLVTRIAMQLTPLLFVRPGELRQAEWSEINLESAEWRIPAAKMKRRVMHIVPLSTQAVALLKDLQPLTGKRNWVFPGNRTNGEPMSENTVNAALRRMGYDRTMLTAHGFRGMASTMLHEQGWPSDVIERQLSHVERNEVKAAYNHAEYLPQRREMMQAWADYLDCLRAQKPAQPSTAHRSAPAANSASRVAAA</sequence>
<dbReference type="SUPFAM" id="SSF56349">
    <property type="entry name" value="DNA breaking-rejoining enzymes"/>
    <property type="match status" value="1"/>
</dbReference>
<evidence type="ECO:0000256" key="4">
    <source>
        <dbReference type="ARBA" id="ARBA00023172"/>
    </source>
</evidence>
<feature type="compositionally biased region" description="Low complexity" evidence="6">
    <location>
        <begin position="419"/>
        <end position="435"/>
    </location>
</feature>
<dbReference type="InterPro" id="IPR053876">
    <property type="entry name" value="Phage_int_M"/>
</dbReference>
<evidence type="ECO:0000259" key="8">
    <source>
        <dbReference type="PROSITE" id="PS51900"/>
    </source>
</evidence>
<dbReference type="InterPro" id="IPR002104">
    <property type="entry name" value="Integrase_catalytic"/>
</dbReference>
<dbReference type="InterPro" id="IPR025166">
    <property type="entry name" value="Integrase_DNA_bind_dom"/>
</dbReference>
<keyword evidence="2" id="KW-0229">DNA integration</keyword>
<organism evidence="9 10">
    <name type="scientific">Pelomonas parva</name>
    <dbReference type="NCBI Taxonomy" id="3299032"/>
    <lineage>
        <taxon>Bacteria</taxon>
        <taxon>Pseudomonadati</taxon>
        <taxon>Pseudomonadota</taxon>
        <taxon>Betaproteobacteria</taxon>
        <taxon>Burkholderiales</taxon>
        <taxon>Sphaerotilaceae</taxon>
        <taxon>Roseateles</taxon>
    </lineage>
</organism>
<keyword evidence="10" id="KW-1185">Reference proteome</keyword>
<evidence type="ECO:0000256" key="5">
    <source>
        <dbReference type="PROSITE-ProRule" id="PRU01248"/>
    </source>
</evidence>
<dbReference type="Proteomes" id="UP001606210">
    <property type="component" value="Unassembled WGS sequence"/>
</dbReference>
<dbReference type="EMBL" id="JBIGHV010000001">
    <property type="protein sequence ID" value="MFG6429046.1"/>
    <property type="molecule type" value="Genomic_DNA"/>
</dbReference>
<evidence type="ECO:0000313" key="9">
    <source>
        <dbReference type="EMBL" id="MFG6429046.1"/>
    </source>
</evidence>
<feature type="region of interest" description="Disordered" evidence="6">
    <location>
        <begin position="415"/>
        <end position="435"/>
    </location>
</feature>
<dbReference type="Pfam" id="PF00589">
    <property type="entry name" value="Phage_integrase"/>
    <property type="match status" value="1"/>
</dbReference>
<dbReference type="Gene3D" id="3.30.160.390">
    <property type="entry name" value="Integrase, DNA-binding domain"/>
    <property type="match status" value="1"/>
</dbReference>
<dbReference type="InterPro" id="IPR050808">
    <property type="entry name" value="Phage_Integrase"/>
</dbReference>
<dbReference type="RefSeq" id="WP_394476154.1">
    <property type="nucleotide sequence ID" value="NZ_JBIGHV010000001.1"/>
</dbReference>
<feature type="domain" description="Core-binding (CB)" evidence="8">
    <location>
        <begin position="115"/>
        <end position="196"/>
    </location>
</feature>
<dbReference type="InterPro" id="IPR013762">
    <property type="entry name" value="Integrase-like_cat_sf"/>
</dbReference>
<protein>
    <submittedName>
        <fullName evidence="9">Tyrosine-type recombinase/integrase</fullName>
    </submittedName>
</protein>
<dbReference type="Gene3D" id="1.10.150.130">
    <property type="match status" value="1"/>
</dbReference>